<protein>
    <submittedName>
        <fullName evidence="5">Diguanylate cyclase (GGDEF) domain-containing protein</fullName>
    </submittedName>
</protein>
<dbReference type="SUPFAM" id="SSF55073">
    <property type="entry name" value="Nucleotide cyclase"/>
    <property type="match status" value="1"/>
</dbReference>
<dbReference type="PANTHER" id="PTHR44757">
    <property type="entry name" value="DIGUANYLATE CYCLASE DGCP"/>
    <property type="match status" value="1"/>
</dbReference>
<dbReference type="InterPro" id="IPR043128">
    <property type="entry name" value="Rev_trsase/Diguanyl_cyclase"/>
</dbReference>
<keyword evidence="2" id="KW-0812">Transmembrane</keyword>
<accession>A0A1I5FE24</accession>
<dbReference type="SMART" id="SM00052">
    <property type="entry name" value="EAL"/>
    <property type="match status" value="1"/>
</dbReference>
<dbReference type="InterPro" id="IPR001633">
    <property type="entry name" value="EAL_dom"/>
</dbReference>
<dbReference type="AlphaFoldDB" id="A0A1I5FE24"/>
<dbReference type="InterPro" id="IPR035919">
    <property type="entry name" value="EAL_sf"/>
</dbReference>
<dbReference type="FunFam" id="3.20.20.450:FF:000001">
    <property type="entry name" value="Cyclic di-GMP phosphodiesterase yahA"/>
    <property type="match status" value="1"/>
</dbReference>
<keyword evidence="2" id="KW-1133">Transmembrane helix</keyword>
<dbReference type="Pfam" id="PF00563">
    <property type="entry name" value="EAL"/>
    <property type="match status" value="1"/>
</dbReference>
<dbReference type="Proteomes" id="UP000198806">
    <property type="component" value="Unassembled WGS sequence"/>
</dbReference>
<evidence type="ECO:0000256" key="1">
    <source>
        <dbReference type="SAM" id="Coils"/>
    </source>
</evidence>
<dbReference type="PROSITE" id="PS50883">
    <property type="entry name" value="EAL"/>
    <property type="match status" value="1"/>
</dbReference>
<dbReference type="InterPro" id="IPR052155">
    <property type="entry name" value="Biofilm_reg_signaling"/>
</dbReference>
<dbReference type="SMART" id="SM00267">
    <property type="entry name" value="GGDEF"/>
    <property type="match status" value="1"/>
</dbReference>
<feature type="domain" description="GGDEF" evidence="4">
    <location>
        <begin position="137"/>
        <end position="270"/>
    </location>
</feature>
<feature type="coiled-coil region" evidence="1">
    <location>
        <begin position="56"/>
        <end position="107"/>
    </location>
</feature>
<proteinExistence type="predicted"/>
<dbReference type="InterPro" id="IPR029787">
    <property type="entry name" value="Nucleotide_cyclase"/>
</dbReference>
<dbReference type="CDD" id="cd01948">
    <property type="entry name" value="EAL"/>
    <property type="match status" value="1"/>
</dbReference>
<evidence type="ECO:0000313" key="5">
    <source>
        <dbReference type="EMBL" id="SFO21960.1"/>
    </source>
</evidence>
<dbReference type="InterPro" id="IPR000160">
    <property type="entry name" value="GGDEF_dom"/>
</dbReference>
<evidence type="ECO:0000256" key="2">
    <source>
        <dbReference type="SAM" id="Phobius"/>
    </source>
</evidence>
<feature type="domain" description="EAL" evidence="3">
    <location>
        <begin position="279"/>
        <end position="533"/>
    </location>
</feature>
<dbReference type="Pfam" id="PF00990">
    <property type="entry name" value="GGDEF"/>
    <property type="match status" value="1"/>
</dbReference>
<evidence type="ECO:0000259" key="3">
    <source>
        <dbReference type="PROSITE" id="PS50883"/>
    </source>
</evidence>
<gene>
    <name evidence="5" type="ORF">SAMN04489757_11375</name>
</gene>
<organism evidence="5 6">
    <name type="scientific">Anaerocolumna aminovalerica</name>
    <dbReference type="NCBI Taxonomy" id="1527"/>
    <lineage>
        <taxon>Bacteria</taxon>
        <taxon>Bacillati</taxon>
        <taxon>Bacillota</taxon>
        <taxon>Clostridia</taxon>
        <taxon>Lachnospirales</taxon>
        <taxon>Lachnospiraceae</taxon>
        <taxon>Anaerocolumna</taxon>
    </lineage>
</organism>
<dbReference type="STRING" id="1527.SAMN04489757_11375"/>
<dbReference type="SUPFAM" id="SSF141868">
    <property type="entry name" value="EAL domain-like"/>
    <property type="match status" value="1"/>
</dbReference>
<keyword evidence="1" id="KW-0175">Coiled coil</keyword>
<dbReference type="PROSITE" id="PS50887">
    <property type="entry name" value="GGDEF"/>
    <property type="match status" value="1"/>
</dbReference>
<evidence type="ECO:0000259" key="4">
    <source>
        <dbReference type="PROSITE" id="PS50887"/>
    </source>
</evidence>
<dbReference type="Gene3D" id="3.30.70.270">
    <property type="match status" value="1"/>
</dbReference>
<dbReference type="PANTHER" id="PTHR44757:SF2">
    <property type="entry name" value="BIOFILM ARCHITECTURE MAINTENANCE PROTEIN MBAA"/>
    <property type="match status" value="1"/>
</dbReference>
<dbReference type="NCBIfam" id="TIGR00254">
    <property type="entry name" value="GGDEF"/>
    <property type="match status" value="1"/>
</dbReference>
<dbReference type="EMBL" id="FOWD01000013">
    <property type="protein sequence ID" value="SFO21960.1"/>
    <property type="molecule type" value="Genomic_DNA"/>
</dbReference>
<dbReference type="CDD" id="cd01949">
    <property type="entry name" value="GGDEF"/>
    <property type="match status" value="1"/>
</dbReference>
<feature type="transmembrane region" description="Helical" evidence="2">
    <location>
        <begin position="30"/>
        <end position="51"/>
    </location>
</feature>
<keyword evidence="6" id="KW-1185">Reference proteome</keyword>
<keyword evidence="2" id="KW-0472">Membrane</keyword>
<feature type="transmembrane region" description="Helical" evidence="2">
    <location>
        <begin position="213"/>
        <end position="236"/>
    </location>
</feature>
<reference evidence="5 6" key="1">
    <citation type="submission" date="2016-10" db="EMBL/GenBank/DDBJ databases">
        <authorList>
            <person name="de Groot N.N."/>
        </authorList>
    </citation>
    <scope>NUCLEOTIDE SEQUENCE [LARGE SCALE GENOMIC DNA]</scope>
    <source>
        <strain evidence="5 6">DSM 1283</strain>
    </source>
</reference>
<sequence>MDFLIFNTTKDMVNIEILENDPVYMVNRTIGNVIVLVLLVLILLLVGLFLYANKRMRSERKALEKNQELIENYNELEQAFEDITVSNQQLTSKYEELKKNQELIKKLAYTDQLTGLPNRLAFSDVLDGVMLTLRNEEVIALMVIDLDNFKIINDTLGHSYGDELLIDVTHRLKQAMDENDFLARMGGDEFCVLTQNFEDVGLYEEKIKKIQKVFSYPFVLAMKEFFVTVSIGITFAPKDGKTTQALIKNMDSAMYAAKDSGKNTYSYFNDSMKAKLMEKIQLQSELRKAIENEEFVVYYQPQVDLKTDKIVGFEALLRWMHPAKGLIMPNEFIPIAEETGLIVQIGTRVLKEACKQLKFWEEEGFHKLSIAVNISARQFKDLEFVNTIGAILEETNMQPNHLDLEITETIALSDLEYTVKTIDKLEKMGVSFSLDDFGTGYSSMNYLKSLPVHNIKIDKSFLDTVVDNIPEQKIVETIISLAHSLNLVVIAEGVEQHKQEIFLKSVNCNKAQGYFYSEPVPKEEAGSILRNINLM</sequence>
<dbReference type="Gene3D" id="3.20.20.450">
    <property type="entry name" value="EAL domain"/>
    <property type="match status" value="1"/>
</dbReference>
<name>A0A1I5FE24_9FIRM</name>
<evidence type="ECO:0000313" key="6">
    <source>
        <dbReference type="Proteomes" id="UP000198806"/>
    </source>
</evidence>